<dbReference type="InterPro" id="IPR006119">
    <property type="entry name" value="Resolv_N"/>
</dbReference>
<accession>A0ABX7E2F3</accession>
<dbReference type="PANTHER" id="PTHR30461:SF23">
    <property type="entry name" value="DNA RECOMBINASE-RELATED"/>
    <property type="match status" value="1"/>
</dbReference>
<dbReference type="Proteomes" id="UP000595691">
    <property type="component" value="Chromosome"/>
</dbReference>
<dbReference type="RefSeq" id="WP_202778425.1">
    <property type="nucleotide sequence ID" value="NZ_CP065425.1"/>
</dbReference>
<dbReference type="PROSITE" id="PS51736">
    <property type="entry name" value="RECOMBINASES_3"/>
    <property type="match status" value="1"/>
</dbReference>
<dbReference type="InterPro" id="IPR050639">
    <property type="entry name" value="SSR_resolvase"/>
</dbReference>
<evidence type="ECO:0000259" key="1">
    <source>
        <dbReference type="PROSITE" id="PS51736"/>
    </source>
</evidence>
<dbReference type="CDD" id="cd00338">
    <property type="entry name" value="Ser_Recombinase"/>
    <property type="match status" value="1"/>
</dbReference>
<organism evidence="2 3">
    <name type="scientific">Heyndrickxia vini</name>
    <dbReference type="NCBI Taxonomy" id="1476025"/>
    <lineage>
        <taxon>Bacteria</taxon>
        <taxon>Bacillati</taxon>
        <taxon>Bacillota</taxon>
        <taxon>Bacilli</taxon>
        <taxon>Bacillales</taxon>
        <taxon>Bacillaceae</taxon>
        <taxon>Heyndrickxia</taxon>
    </lineage>
</organism>
<reference evidence="2 3" key="1">
    <citation type="submission" date="2020-11" db="EMBL/GenBank/DDBJ databases">
        <title>Taxonomic evaluation of the Bacillus sporothermodurans group of bacteria based on whole genome sequences.</title>
        <authorList>
            <person name="Fiedler G."/>
            <person name="Herbstmann A.-D."/>
            <person name="Doll E."/>
            <person name="Wenning M."/>
            <person name="Brinks E."/>
            <person name="Kabisch J."/>
            <person name="Breitenwieser F."/>
            <person name="Lappann M."/>
            <person name="Boehnlein C."/>
            <person name="Franz C."/>
        </authorList>
    </citation>
    <scope>NUCLEOTIDE SEQUENCE [LARGE SCALE GENOMIC DNA]</scope>
    <source>
        <strain evidence="2 3">JCM 19841</strain>
    </source>
</reference>
<dbReference type="SMART" id="SM00857">
    <property type="entry name" value="Resolvase"/>
    <property type="match status" value="1"/>
</dbReference>
<protein>
    <submittedName>
        <fullName evidence="2">Recombinase family protein</fullName>
    </submittedName>
</protein>
<dbReference type="Gene3D" id="3.40.50.1390">
    <property type="entry name" value="Resolvase, N-terminal catalytic domain"/>
    <property type="match status" value="1"/>
</dbReference>
<dbReference type="EMBL" id="CP065425">
    <property type="protein sequence ID" value="QQZ09416.1"/>
    <property type="molecule type" value="Genomic_DNA"/>
</dbReference>
<dbReference type="InterPro" id="IPR036162">
    <property type="entry name" value="Resolvase-like_N_sf"/>
</dbReference>
<dbReference type="PANTHER" id="PTHR30461">
    <property type="entry name" value="DNA-INVERTASE FROM LAMBDOID PROPHAGE"/>
    <property type="match status" value="1"/>
</dbReference>
<evidence type="ECO:0000313" key="3">
    <source>
        <dbReference type="Proteomes" id="UP000595691"/>
    </source>
</evidence>
<gene>
    <name evidence="2" type="ORF">I5776_21095</name>
</gene>
<sequence>MKDNKKTIVYARSASTKQNIDLQLEAANPHLKGIQEENIMKITDYATPSSSQRKGLQNLLELVKNDQVDTLIVYKRDRLARSFYEYLEITDLIYTHKVNVIFTGNEQPFEPDQEFGTLKEFMYLLLHESEGSLISNRMKAIRKAKQP</sequence>
<feature type="domain" description="Resolvase/invertase-type recombinase catalytic" evidence="1">
    <location>
        <begin position="6"/>
        <end position="147"/>
    </location>
</feature>
<name>A0ABX7E2F3_9BACI</name>
<keyword evidence="3" id="KW-1185">Reference proteome</keyword>
<proteinExistence type="predicted"/>
<evidence type="ECO:0000313" key="2">
    <source>
        <dbReference type="EMBL" id="QQZ09416.1"/>
    </source>
</evidence>
<dbReference type="SUPFAM" id="SSF53041">
    <property type="entry name" value="Resolvase-like"/>
    <property type="match status" value="1"/>
</dbReference>
<dbReference type="Pfam" id="PF00239">
    <property type="entry name" value="Resolvase"/>
    <property type="match status" value="1"/>
</dbReference>